<evidence type="ECO:0000313" key="2">
    <source>
        <dbReference type="Proteomes" id="UP000033847"/>
    </source>
</evidence>
<name>A0A0G0YK09_UNCKA</name>
<proteinExistence type="predicted"/>
<sequence length="81" mass="9248">MIVLVACGGQDYQCYFDEIPRPESIIEGRELQNDALRARVNKEFGCMAVVKYCGAAWNSIRGEEMTKIELLPIRQIELVRV</sequence>
<protein>
    <submittedName>
        <fullName evidence="1">Uncharacterized protein</fullName>
    </submittedName>
</protein>
<gene>
    <name evidence="1" type="ORF">UV00_C0018G0019</name>
</gene>
<dbReference type="EMBL" id="LCCU01000018">
    <property type="protein sequence ID" value="KKS37055.1"/>
    <property type="molecule type" value="Genomic_DNA"/>
</dbReference>
<dbReference type="AlphaFoldDB" id="A0A0G0YK09"/>
<dbReference type="Proteomes" id="UP000033847">
    <property type="component" value="Unassembled WGS sequence"/>
</dbReference>
<organism evidence="1 2">
    <name type="scientific">candidate division WWE3 bacterium GW2011_GWF1_42_14</name>
    <dbReference type="NCBI Taxonomy" id="1619138"/>
    <lineage>
        <taxon>Bacteria</taxon>
        <taxon>Katanobacteria</taxon>
    </lineage>
</organism>
<accession>A0A0G0YK09</accession>
<evidence type="ECO:0000313" key="1">
    <source>
        <dbReference type="EMBL" id="KKS37055.1"/>
    </source>
</evidence>
<comment type="caution">
    <text evidence="1">The sequence shown here is derived from an EMBL/GenBank/DDBJ whole genome shotgun (WGS) entry which is preliminary data.</text>
</comment>
<reference evidence="1 2" key="1">
    <citation type="journal article" date="2015" name="Nature">
        <title>rRNA introns, odd ribosomes, and small enigmatic genomes across a large radiation of phyla.</title>
        <authorList>
            <person name="Brown C.T."/>
            <person name="Hug L.A."/>
            <person name="Thomas B.C."/>
            <person name="Sharon I."/>
            <person name="Castelle C.J."/>
            <person name="Singh A."/>
            <person name="Wilkins M.J."/>
            <person name="Williams K.H."/>
            <person name="Banfield J.F."/>
        </authorList>
    </citation>
    <scope>NUCLEOTIDE SEQUENCE [LARGE SCALE GENOMIC DNA]</scope>
</reference>